<protein>
    <submittedName>
        <fullName evidence="5">AraC family transcriptional regulator</fullName>
    </submittedName>
</protein>
<dbReference type="PANTHER" id="PTHR46796:SF10">
    <property type="entry name" value="TRANSCRIPTIONAL ACTIVATOR FEAR"/>
    <property type="match status" value="1"/>
</dbReference>
<gene>
    <name evidence="5" type="ORF">Q2T77_08230</name>
</gene>
<evidence type="ECO:0000259" key="4">
    <source>
        <dbReference type="PROSITE" id="PS01124"/>
    </source>
</evidence>
<dbReference type="Gene3D" id="2.60.120.10">
    <property type="entry name" value="Jelly Rolls"/>
    <property type="match status" value="1"/>
</dbReference>
<dbReference type="InterPro" id="IPR050204">
    <property type="entry name" value="AraC_XylS_family_regulators"/>
</dbReference>
<evidence type="ECO:0000256" key="1">
    <source>
        <dbReference type="ARBA" id="ARBA00023015"/>
    </source>
</evidence>
<dbReference type="InterPro" id="IPR003313">
    <property type="entry name" value="AraC-bd"/>
</dbReference>
<evidence type="ECO:0000256" key="3">
    <source>
        <dbReference type="ARBA" id="ARBA00023163"/>
    </source>
</evidence>
<dbReference type="Gene3D" id="1.10.10.60">
    <property type="entry name" value="Homeodomain-like"/>
    <property type="match status" value="1"/>
</dbReference>
<sequence>MDTPASTSLGLSLRRYGASRGSHSHDHFQVLIGIDGVLDLEVEGRGRRVGAGEGWVVTPGDRHDFESKDGSRCLILDTAQDLWARCAGRAPLAPQLLALARYLALCVSAPSTSASALHHAPALLLEAWGPIVPNGRRRAIDWQGLSDWARSRWHRPLGVADLAAVTCLSPSQFAQRCRDEQGVSAMHWLRAQRLLHARQLRDRGIGVAEAARRTGYRSPSALTAAMRRSGSAR</sequence>
<dbReference type="PANTHER" id="PTHR46796">
    <property type="entry name" value="HTH-TYPE TRANSCRIPTIONAL ACTIVATOR RHAS-RELATED"/>
    <property type="match status" value="1"/>
</dbReference>
<evidence type="ECO:0000256" key="2">
    <source>
        <dbReference type="ARBA" id="ARBA00023125"/>
    </source>
</evidence>
<keyword evidence="3" id="KW-0804">Transcription</keyword>
<keyword evidence="6" id="KW-1185">Reference proteome</keyword>
<dbReference type="RefSeq" id="WP_301806500.1">
    <property type="nucleotide sequence ID" value="NZ_JAUJZH010000004.1"/>
</dbReference>
<keyword evidence="1" id="KW-0805">Transcription regulation</keyword>
<reference evidence="5" key="1">
    <citation type="submission" date="2023-06" db="EMBL/GenBank/DDBJ databases">
        <authorList>
            <person name="Jiang Y."/>
            <person name="Liu Q."/>
        </authorList>
    </citation>
    <scope>NUCLEOTIDE SEQUENCE</scope>
    <source>
        <strain evidence="5">CGMCC 1.12090</strain>
    </source>
</reference>
<evidence type="ECO:0000313" key="5">
    <source>
        <dbReference type="EMBL" id="MDO1532273.1"/>
    </source>
</evidence>
<dbReference type="Pfam" id="PF12833">
    <property type="entry name" value="HTH_18"/>
    <property type="match status" value="1"/>
</dbReference>
<dbReference type="SMART" id="SM00342">
    <property type="entry name" value="HTH_ARAC"/>
    <property type="match status" value="1"/>
</dbReference>
<dbReference type="SUPFAM" id="SSF51182">
    <property type="entry name" value="RmlC-like cupins"/>
    <property type="match status" value="1"/>
</dbReference>
<dbReference type="InterPro" id="IPR018060">
    <property type="entry name" value="HTH_AraC"/>
</dbReference>
<dbReference type="EMBL" id="JAUKVY010000004">
    <property type="protein sequence ID" value="MDO1532273.1"/>
    <property type="molecule type" value="Genomic_DNA"/>
</dbReference>
<proteinExistence type="predicted"/>
<feature type="domain" description="HTH araC/xylS-type" evidence="4">
    <location>
        <begin position="143"/>
        <end position="233"/>
    </location>
</feature>
<dbReference type="InterPro" id="IPR011051">
    <property type="entry name" value="RmlC_Cupin_sf"/>
</dbReference>
<dbReference type="Proteomes" id="UP001169027">
    <property type="component" value="Unassembled WGS sequence"/>
</dbReference>
<dbReference type="Pfam" id="PF02311">
    <property type="entry name" value="AraC_binding"/>
    <property type="match status" value="1"/>
</dbReference>
<dbReference type="PROSITE" id="PS01124">
    <property type="entry name" value="HTH_ARAC_FAMILY_2"/>
    <property type="match status" value="1"/>
</dbReference>
<accession>A0ABT8S020</accession>
<evidence type="ECO:0000313" key="6">
    <source>
        <dbReference type="Proteomes" id="UP001169027"/>
    </source>
</evidence>
<dbReference type="InterPro" id="IPR014710">
    <property type="entry name" value="RmlC-like_jellyroll"/>
</dbReference>
<name>A0ABT8S020_9BURK</name>
<organism evidence="5 6">
    <name type="scientific">Variovorax ginsengisoli</name>
    <dbReference type="NCBI Taxonomy" id="363844"/>
    <lineage>
        <taxon>Bacteria</taxon>
        <taxon>Pseudomonadati</taxon>
        <taxon>Pseudomonadota</taxon>
        <taxon>Betaproteobacteria</taxon>
        <taxon>Burkholderiales</taxon>
        <taxon>Comamonadaceae</taxon>
        <taxon>Variovorax</taxon>
    </lineage>
</organism>
<keyword evidence="2" id="KW-0238">DNA-binding</keyword>
<comment type="caution">
    <text evidence="5">The sequence shown here is derived from an EMBL/GenBank/DDBJ whole genome shotgun (WGS) entry which is preliminary data.</text>
</comment>